<dbReference type="SUPFAM" id="SSF48452">
    <property type="entry name" value="TPR-like"/>
    <property type="match status" value="1"/>
</dbReference>
<feature type="chain" id="PRO_5012381953" description="DUF560 domain-containing protein" evidence="1">
    <location>
        <begin position="23"/>
        <end position="449"/>
    </location>
</feature>
<evidence type="ECO:0000256" key="1">
    <source>
        <dbReference type="SAM" id="SignalP"/>
    </source>
</evidence>
<reference evidence="3" key="1">
    <citation type="submission" date="2017-08" db="EMBL/GenBank/DDBJ databases">
        <title>A dynamic microbial community with high functional redundancy inhabits the cold, oxic subseafloor aquifer.</title>
        <authorList>
            <person name="Tully B.J."/>
            <person name="Wheat C.G."/>
            <person name="Glazer B.T."/>
            <person name="Huber J.A."/>
        </authorList>
    </citation>
    <scope>NUCLEOTIDE SEQUENCE [LARGE SCALE GENOMIC DNA]</scope>
</reference>
<sequence>MKKHHQILLPIVFFCFQSAVLAAENDPPPNAEMDLLITAQQYQEAYDLGAANLGEWEGEPEFDFLYGLAALESGNPNESVFALERVAATSTDAVLRERARLELARAYFVTNNLTASENLFNAVLETNPPQNVQQNIQAFLQLIEARQNAQSPSVNWSLSSIIGNDDNINSATDNGLIDTPLIGQIELNQDGQQTDDSFTNTTVSMAYKYPFTRNRSLDLTVNLMHLDNFTTDQFDIDNLRGEVAYNWGDEVNRFKHGLTASKVNLDQNGFQKSFALNSSWQHAGNNGWYQSISGSYTQVRYDTSNGGTLNDLRDVDQVLITGGLTKIAGAYTHSLNLYHADESPEAATGGDHNGREFTGLAYSVMYRLNAQHTPYLRASVQDVNHDSEHPVFFNTKRSDNTESITLGWFWQAARNLMVTGEAGYTDNDSDIVLFDYSKFKYQVGFRYQF</sequence>
<evidence type="ECO:0000313" key="2">
    <source>
        <dbReference type="EMBL" id="PCJ28441.1"/>
    </source>
</evidence>
<dbReference type="EMBL" id="NVVJ01000002">
    <property type="protein sequence ID" value="PCJ28441.1"/>
    <property type="molecule type" value="Genomic_DNA"/>
</dbReference>
<proteinExistence type="predicted"/>
<name>A0A2A5BAS2_9GAMM</name>
<accession>A0A2A5BAS2</accession>
<evidence type="ECO:0000313" key="3">
    <source>
        <dbReference type="Proteomes" id="UP000218327"/>
    </source>
</evidence>
<gene>
    <name evidence="2" type="ORF">COA96_00940</name>
</gene>
<dbReference type="AlphaFoldDB" id="A0A2A5BAS2"/>
<dbReference type="SUPFAM" id="SSF56935">
    <property type="entry name" value="Porins"/>
    <property type="match status" value="1"/>
</dbReference>
<dbReference type="Pfam" id="PF14559">
    <property type="entry name" value="TPR_19"/>
    <property type="match status" value="1"/>
</dbReference>
<dbReference type="Proteomes" id="UP000218327">
    <property type="component" value="Unassembled WGS sequence"/>
</dbReference>
<feature type="signal peptide" evidence="1">
    <location>
        <begin position="1"/>
        <end position="22"/>
    </location>
</feature>
<evidence type="ECO:0008006" key="4">
    <source>
        <dbReference type="Google" id="ProtNLM"/>
    </source>
</evidence>
<dbReference type="Gene3D" id="1.25.40.10">
    <property type="entry name" value="Tetratricopeptide repeat domain"/>
    <property type="match status" value="1"/>
</dbReference>
<comment type="caution">
    <text evidence="2">The sequence shown here is derived from an EMBL/GenBank/DDBJ whole genome shotgun (WGS) entry which is preliminary data.</text>
</comment>
<keyword evidence="1" id="KW-0732">Signal</keyword>
<protein>
    <recommendedName>
        <fullName evidence="4">DUF560 domain-containing protein</fullName>
    </recommendedName>
</protein>
<organism evidence="2 3">
    <name type="scientific">SAR86 cluster bacterium</name>
    <dbReference type="NCBI Taxonomy" id="2030880"/>
    <lineage>
        <taxon>Bacteria</taxon>
        <taxon>Pseudomonadati</taxon>
        <taxon>Pseudomonadota</taxon>
        <taxon>Gammaproteobacteria</taxon>
        <taxon>SAR86 cluster</taxon>
    </lineage>
</organism>
<dbReference type="InterPro" id="IPR011990">
    <property type="entry name" value="TPR-like_helical_dom_sf"/>
</dbReference>